<sequence>MSRVVICGRPNVGKSTLFNQLTRKTRALVHDRPNVTRDWVEAAVGDLELDLVDTAGFGAEPAAALQEEAAARALQQAKEADLVLLVVDAKAGLTAEDVAFATLLRKAKDAADIVTIVNKSENMEAAAACADFYALGFGETLAVAAVHKQGLRQLAAYLQERLAPAERPPPAEMVRLAVIGRPNVGKSTLTNALLGRERMLVSDMPGTTVDTVANRFTHKGQLLELVDTAGVRRRARVDDAVEIESGRHARQAAEQADVVIFMVDIAEGVVHQDQLLARLVAGYGRATVVVLNKDDLLDGADRRRAKAKAKRELGFMDHAELMMCSVAAKDFRPQKVLDAALACLASASQRVSANRMSRILREALAGNAPPRSGGVRPALRYAHQAGVNPPLVVIHGRHVDLVKEPYLRYLADQFATRLGFSGAPVHIRLKESVARSRA</sequence>
<evidence type="ECO:0000256" key="2">
    <source>
        <dbReference type="ARBA" id="ARBA00020953"/>
    </source>
</evidence>
<dbReference type="InterPro" id="IPR015946">
    <property type="entry name" value="KH_dom-like_a/b"/>
</dbReference>
<dbReference type="GO" id="GO:0042254">
    <property type="term" value="P:ribosome biogenesis"/>
    <property type="evidence" value="ECO:0007669"/>
    <property type="project" value="UniProtKB-KW"/>
</dbReference>
<dbReference type="Proteomes" id="UP000604381">
    <property type="component" value="Unassembled WGS sequence"/>
</dbReference>
<dbReference type="GO" id="GO:0005525">
    <property type="term" value="F:GTP binding"/>
    <property type="evidence" value="ECO:0007669"/>
    <property type="project" value="UniProtKB-UniRule"/>
</dbReference>
<keyword evidence="5 8" id="KW-0547">Nucleotide-binding</keyword>
<dbReference type="PIRSF" id="PIRSF006485">
    <property type="entry name" value="GTP-binding_EngA"/>
    <property type="match status" value="1"/>
</dbReference>
<feature type="domain" description="G" evidence="10">
    <location>
        <begin position="176"/>
        <end position="293"/>
    </location>
</feature>
<dbReference type="Gene3D" id="3.30.300.20">
    <property type="match status" value="1"/>
</dbReference>
<evidence type="ECO:0000313" key="13">
    <source>
        <dbReference type="Proteomes" id="UP000604381"/>
    </source>
</evidence>
<comment type="subunit">
    <text evidence="8">Associates with the 50S ribosomal subunit.</text>
</comment>
<evidence type="ECO:0000256" key="8">
    <source>
        <dbReference type="HAMAP-Rule" id="MF_00195"/>
    </source>
</evidence>
<dbReference type="Pfam" id="PF14714">
    <property type="entry name" value="KH_dom-like"/>
    <property type="match status" value="1"/>
</dbReference>
<dbReference type="Pfam" id="PF01926">
    <property type="entry name" value="MMR_HSR1"/>
    <property type="match status" value="2"/>
</dbReference>
<proteinExistence type="inferred from homology"/>
<evidence type="ECO:0000259" key="10">
    <source>
        <dbReference type="Pfam" id="PF01926"/>
    </source>
</evidence>
<dbReference type="HAMAP" id="MF_00195">
    <property type="entry name" value="GTPase_Der"/>
    <property type="match status" value="1"/>
</dbReference>
<evidence type="ECO:0000256" key="6">
    <source>
        <dbReference type="ARBA" id="ARBA00023134"/>
    </source>
</evidence>
<evidence type="ECO:0000256" key="3">
    <source>
        <dbReference type="ARBA" id="ARBA00022517"/>
    </source>
</evidence>
<keyword evidence="13" id="KW-1185">Reference proteome</keyword>
<dbReference type="PRINTS" id="PR00326">
    <property type="entry name" value="GTP1OBG"/>
</dbReference>
<dbReference type="InterPro" id="IPR005225">
    <property type="entry name" value="Small_GTP-bd"/>
</dbReference>
<feature type="binding site" evidence="8">
    <location>
        <begin position="118"/>
        <end position="121"/>
    </location>
    <ligand>
        <name>GTP</name>
        <dbReference type="ChEBI" id="CHEBI:37565"/>
        <label>1</label>
    </ligand>
</feature>
<organism evidence="12 13">
    <name type="scientific">Candidatus Amphirhobacter heronislandensis</name>
    <dbReference type="NCBI Taxonomy" id="1732024"/>
    <lineage>
        <taxon>Bacteria</taxon>
        <taxon>Pseudomonadati</taxon>
        <taxon>Pseudomonadota</taxon>
        <taxon>Gammaproteobacteria</taxon>
        <taxon>Candidatus Tethybacterales</taxon>
        <taxon>Candidatus Tethybacteraceae</taxon>
        <taxon>Candidatus Amphirhobacter</taxon>
    </lineage>
</organism>
<name>A0A930UEV4_9GAMM</name>
<dbReference type="InterPro" id="IPR006073">
    <property type="entry name" value="GTP-bd"/>
</dbReference>
<dbReference type="GO" id="GO:0043022">
    <property type="term" value="F:ribosome binding"/>
    <property type="evidence" value="ECO:0007669"/>
    <property type="project" value="TreeGrafter"/>
</dbReference>
<accession>A0A930UEV4</accession>
<comment type="caution">
    <text evidence="12">The sequence shown here is derived from an EMBL/GenBank/DDBJ whole genome shotgun (WGS) entry which is preliminary data.</text>
</comment>
<dbReference type="PANTHER" id="PTHR43834:SF6">
    <property type="entry name" value="GTPASE DER"/>
    <property type="match status" value="1"/>
</dbReference>
<evidence type="ECO:0000259" key="11">
    <source>
        <dbReference type="Pfam" id="PF14714"/>
    </source>
</evidence>
<keyword evidence="4 9" id="KW-0677">Repeat</keyword>
<dbReference type="EMBL" id="JADHEI010000033">
    <property type="protein sequence ID" value="MBF2735132.1"/>
    <property type="molecule type" value="Genomic_DNA"/>
</dbReference>
<dbReference type="Gene3D" id="3.40.50.300">
    <property type="entry name" value="P-loop containing nucleotide triphosphate hydrolases"/>
    <property type="match status" value="2"/>
</dbReference>
<dbReference type="SUPFAM" id="SSF52540">
    <property type="entry name" value="P-loop containing nucleoside triphosphate hydrolases"/>
    <property type="match status" value="2"/>
</dbReference>
<evidence type="ECO:0000256" key="1">
    <source>
        <dbReference type="ARBA" id="ARBA00008279"/>
    </source>
</evidence>
<dbReference type="InterPro" id="IPR027417">
    <property type="entry name" value="P-loop_NTPase"/>
</dbReference>
<dbReference type="InterPro" id="IPR016484">
    <property type="entry name" value="GTPase_Der"/>
</dbReference>
<dbReference type="NCBIfam" id="TIGR03594">
    <property type="entry name" value="GTPase_EngA"/>
    <property type="match status" value="1"/>
</dbReference>
<feature type="binding site" evidence="8">
    <location>
        <begin position="8"/>
        <end position="15"/>
    </location>
    <ligand>
        <name>GTP</name>
        <dbReference type="ChEBI" id="CHEBI:37565"/>
        <label>1</label>
    </ligand>
</feature>
<evidence type="ECO:0000313" key="12">
    <source>
        <dbReference type="EMBL" id="MBF2735132.1"/>
    </source>
</evidence>
<reference evidence="12" key="1">
    <citation type="submission" date="2020-10" db="EMBL/GenBank/DDBJ databases">
        <title>An improved Amphimedon queenslandica hologenome assembly reveals how three proteobacterial symbionts can extend the metabolic phenotypic of their marine sponge host.</title>
        <authorList>
            <person name="Degnan B."/>
            <person name="Degnan S."/>
            <person name="Xiang X."/>
        </authorList>
    </citation>
    <scope>NUCLEOTIDE SEQUENCE</scope>
    <source>
        <strain evidence="12">AqS2</strain>
    </source>
</reference>
<feature type="binding site" evidence="8">
    <location>
        <begin position="180"/>
        <end position="187"/>
    </location>
    <ligand>
        <name>GTP</name>
        <dbReference type="ChEBI" id="CHEBI:37565"/>
        <label>2</label>
    </ligand>
</feature>
<comment type="function">
    <text evidence="8 9">GTPase that plays an essential role in the late steps of ribosome biogenesis.</text>
</comment>
<feature type="binding site" evidence="8">
    <location>
        <begin position="292"/>
        <end position="295"/>
    </location>
    <ligand>
        <name>GTP</name>
        <dbReference type="ChEBI" id="CHEBI:37565"/>
        <label>2</label>
    </ligand>
</feature>
<comment type="similarity">
    <text evidence="1 8 9">Belongs to the TRAFAC class TrmE-Era-EngA-EngB-Septin-like GTPase superfamily. EngA (Der) GTPase family.</text>
</comment>
<evidence type="ECO:0000256" key="5">
    <source>
        <dbReference type="ARBA" id="ARBA00022741"/>
    </source>
</evidence>
<dbReference type="InterPro" id="IPR032859">
    <property type="entry name" value="KH_dom-like"/>
</dbReference>
<dbReference type="PANTHER" id="PTHR43834">
    <property type="entry name" value="GTPASE DER"/>
    <property type="match status" value="1"/>
</dbReference>
<dbReference type="NCBIfam" id="TIGR00231">
    <property type="entry name" value="small_GTP"/>
    <property type="match status" value="2"/>
</dbReference>
<keyword evidence="3 8" id="KW-0690">Ribosome biogenesis</keyword>
<keyword evidence="6 8" id="KW-0342">GTP-binding</keyword>
<feature type="domain" description="G" evidence="10">
    <location>
        <begin position="3"/>
        <end position="119"/>
    </location>
</feature>
<evidence type="ECO:0000256" key="4">
    <source>
        <dbReference type="ARBA" id="ARBA00022737"/>
    </source>
</evidence>
<evidence type="ECO:0000256" key="9">
    <source>
        <dbReference type="RuleBase" id="RU004481"/>
    </source>
</evidence>
<evidence type="ECO:0000256" key="7">
    <source>
        <dbReference type="ARBA" id="ARBA00032345"/>
    </source>
</evidence>
<feature type="binding site" evidence="8">
    <location>
        <begin position="227"/>
        <end position="231"/>
    </location>
    <ligand>
        <name>GTP</name>
        <dbReference type="ChEBI" id="CHEBI:37565"/>
        <label>2</label>
    </ligand>
</feature>
<protein>
    <recommendedName>
        <fullName evidence="2 8">GTPase Der</fullName>
    </recommendedName>
    <alternativeName>
        <fullName evidence="7 8">GTP-binding protein EngA</fullName>
    </alternativeName>
</protein>
<feature type="binding site" evidence="8">
    <location>
        <begin position="53"/>
        <end position="57"/>
    </location>
    <ligand>
        <name>GTP</name>
        <dbReference type="ChEBI" id="CHEBI:37565"/>
        <label>1</label>
    </ligand>
</feature>
<gene>
    <name evidence="8 12" type="primary">der</name>
    <name evidence="12" type="ORF">ISN26_03470</name>
</gene>
<feature type="domain" description="GTPase Der C-terminal KH-domain-like" evidence="11">
    <location>
        <begin position="350"/>
        <end position="430"/>
    </location>
</feature>
<dbReference type="AlphaFoldDB" id="A0A930UEV4"/>